<evidence type="ECO:0000259" key="4">
    <source>
        <dbReference type="Pfam" id="PF13407"/>
    </source>
</evidence>
<dbReference type="PANTHER" id="PTHR46847">
    <property type="entry name" value="D-ALLOSE-BINDING PERIPLASMIC PROTEIN-RELATED"/>
    <property type="match status" value="1"/>
</dbReference>
<dbReference type="AlphaFoldDB" id="A0A8J3YLH6"/>
<evidence type="ECO:0000256" key="3">
    <source>
        <dbReference type="ARBA" id="ARBA00022729"/>
    </source>
</evidence>
<dbReference type="SUPFAM" id="SSF53822">
    <property type="entry name" value="Periplasmic binding protein-like I"/>
    <property type="match status" value="1"/>
</dbReference>
<dbReference type="RefSeq" id="WP_203899672.1">
    <property type="nucleotide sequence ID" value="NZ_BOPF01000009.1"/>
</dbReference>
<protein>
    <recommendedName>
        <fullName evidence="4">Periplasmic binding protein domain-containing protein</fullName>
    </recommendedName>
</protein>
<dbReference type="GO" id="GO:0030313">
    <property type="term" value="C:cell envelope"/>
    <property type="evidence" value="ECO:0007669"/>
    <property type="project" value="UniProtKB-SubCell"/>
</dbReference>
<name>A0A8J3YLH6_9ACTN</name>
<evidence type="ECO:0000313" key="6">
    <source>
        <dbReference type="Proteomes" id="UP000619260"/>
    </source>
</evidence>
<evidence type="ECO:0000313" key="5">
    <source>
        <dbReference type="EMBL" id="GIJ46145.1"/>
    </source>
</evidence>
<dbReference type="Proteomes" id="UP000619260">
    <property type="component" value="Unassembled WGS sequence"/>
</dbReference>
<dbReference type="CDD" id="cd01536">
    <property type="entry name" value="PBP1_ABC_sugar_binding-like"/>
    <property type="match status" value="1"/>
</dbReference>
<evidence type="ECO:0000256" key="2">
    <source>
        <dbReference type="ARBA" id="ARBA00007639"/>
    </source>
</evidence>
<dbReference type="InterPro" id="IPR025997">
    <property type="entry name" value="SBP_2_dom"/>
</dbReference>
<gene>
    <name evidence="5" type="ORF">Val02_30310</name>
</gene>
<keyword evidence="6" id="KW-1185">Reference proteome</keyword>
<proteinExistence type="inferred from homology"/>
<dbReference type="Pfam" id="PF13407">
    <property type="entry name" value="Peripla_BP_4"/>
    <property type="match status" value="1"/>
</dbReference>
<comment type="similarity">
    <text evidence="2">Belongs to the bacterial solute-binding protein 2 family.</text>
</comment>
<dbReference type="InterPro" id="IPR028082">
    <property type="entry name" value="Peripla_BP_I"/>
</dbReference>
<sequence length="358" mass="37012">MVRSHIVHPLPASVHTLTASGRRIRATMALAAVMAGVALLAGACGEGSADGKSGTSGSGGVKGKTINFVGYGKDNPWGAYFNTVFIGKLESAGAKVVDLTTMDPGTAVTNFNQAISNKPDLIVAALLDTSSMVVPIKKAKQANIPVLVYDGRPDPSVDGDVMQVLSDSEALGIAAAQNLVEGLKAQGKESGNLIVITGTKSGFAAQDRMKGFDAELAKTPGYKVIDNQDGNWDPTLSGKIATQLFAKYGCAGIQGAYGMADYMALPIVAAAKQAGCEVGGKNGVIVTGSNCFKVGIDAIKAGTLYGTATEDPGTIAEQTAGYVIRYFNGENPPKKELVKEERVTAQNVDRYAAQCSKA</sequence>
<reference evidence="5" key="1">
    <citation type="submission" date="2021-01" db="EMBL/GenBank/DDBJ databases">
        <title>Whole genome shotgun sequence of Virgisporangium aliadipatigenens NBRC 105644.</title>
        <authorList>
            <person name="Komaki H."/>
            <person name="Tamura T."/>
        </authorList>
    </citation>
    <scope>NUCLEOTIDE SEQUENCE</scope>
    <source>
        <strain evidence="5">NBRC 105644</strain>
    </source>
</reference>
<evidence type="ECO:0000256" key="1">
    <source>
        <dbReference type="ARBA" id="ARBA00004196"/>
    </source>
</evidence>
<accession>A0A8J3YLH6</accession>
<dbReference type="EMBL" id="BOPF01000009">
    <property type="protein sequence ID" value="GIJ46145.1"/>
    <property type="molecule type" value="Genomic_DNA"/>
</dbReference>
<keyword evidence="3" id="KW-0732">Signal</keyword>
<comment type="subcellular location">
    <subcellularLocation>
        <location evidence="1">Cell envelope</location>
    </subcellularLocation>
</comment>
<dbReference type="PANTHER" id="PTHR46847:SF1">
    <property type="entry name" value="D-ALLOSE-BINDING PERIPLASMIC PROTEIN-RELATED"/>
    <property type="match status" value="1"/>
</dbReference>
<dbReference type="GO" id="GO:0030246">
    <property type="term" value="F:carbohydrate binding"/>
    <property type="evidence" value="ECO:0007669"/>
    <property type="project" value="UniProtKB-ARBA"/>
</dbReference>
<dbReference type="Gene3D" id="3.40.50.2300">
    <property type="match status" value="2"/>
</dbReference>
<organism evidence="5 6">
    <name type="scientific">Virgisporangium aliadipatigenens</name>
    <dbReference type="NCBI Taxonomy" id="741659"/>
    <lineage>
        <taxon>Bacteria</taxon>
        <taxon>Bacillati</taxon>
        <taxon>Actinomycetota</taxon>
        <taxon>Actinomycetes</taxon>
        <taxon>Micromonosporales</taxon>
        <taxon>Micromonosporaceae</taxon>
        <taxon>Virgisporangium</taxon>
    </lineage>
</organism>
<comment type="caution">
    <text evidence="5">The sequence shown here is derived from an EMBL/GenBank/DDBJ whole genome shotgun (WGS) entry which is preliminary data.</text>
</comment>
<feature type="domain" description="Periplasmic binding protein" evidence="4">
    <location>
        <begin position="68"/>
        <end position="330"/>
    </location>
</feature>